<dbReference type="InterPro" id="IPR004089">
    <property type="entry name" value="MCPsignal_dom"/>
</dbReference>
<keyword evidence="6 9" id="KW-0472">Membrane</keyword>
<feature type="transmembrane region" description="Helical" evidence="9">
    <location>
        <begin position="189"/>
        <end position="209"/>
    </location>
</feature>
<reference evidence="12 13" key="1">
    <citation type="submission" date="2021-04" db="EMBL/GenBank/DDBJ databases">
        <authorList>
            <person name="Vanwijnsberghe S."/>
        </authorList>
    </citation>
    <scope>NUCLEOTIDE SEQUENCE [LARGE SCALE GENOMIC DNA]</scope>
    <source>
        <strain evidence="12 13">LMG 32171</strain>
    </source>
</reference>
<dbReference type="PROSITE" id="PS50885">
    <property type="entry name" value="HAMP"/>
    <property type="match status" value="1"/>
</dbReference>
<feature type="domain" description="HAMP" evidence="11">
    <location>
        <begin position="226"/>
        <end position="267"/>
    </location>
</feature>
<evidence type="ECO:0000256" key="6">
    <source>
        <dbReference type="ARBA" id="ARBA00023136"/>
    </source>
</evidence>
<evidence type="ECO:0000256" key="1">
    <source>
        <dbReference type="ARBA" id="ARBA00004651"/>
    </source>
</evidence>
<dbReference type="SUPFAM" id="SSF58104">
    <property type="entry name" value="Methyl-accepting chemotaxis protein (MCP) signaling domain"/>
    <property type="match status" value="1"/>
</dbReference>
<keyword evidence="2" id="KW-1003">Cell membrane</keyword>
<evidence type="ECO:0000256" key="8">
    <source>
        <dbReference type="PROSITE-ProRule" id="PRU00284"/>
    </source>
</evidence>
<comment type="caution">
    <text evidence="12">The sequence shown here is derived from an EMBL/GenBank/DDBJ whole genome shotgun (WGS) entry which is preliminary data.</text>
</comment>
<evidence type="ECO:0000256" key="3">
    <source>
        <dbReference type="ARBA" id="ARBA00022481"/>
    </source>
</evidence>
<dbReference type="InterPro" id="IPR004090">
    <property type="entry name" value="Chemotax_Me-accpt_rcpt"/>
</dbReference>
<evidence type="ECO:0000256" key="5">
    <source>
        <dbReference type="ARBA" id="ARBA00022989"/>
    </source>
</evidence>
<dbReference type="SMART" id="SM00283">
    <property type="entry name" value="MA"/>
    <property type="match status" value="1"/>
</dbReference>
<evidence type="ECO:0000313" key="12">
    <source>
        <dbReference type="EMBL" id="CAG4917079.1"/>
    </source>
</evidence>
<dbReference type="Proteomes" id="UP000789752">
    <property type="component" value="Unassembled WGS sequence"/>
</dbReference>
<dbReference type="Gene3D" id="1.10.287.950">
    <property type="entry name" value="Methyl-accepting chemotaxis protein"/>
    <property type="match status" value="1"/>
</dbReference>
<evidence type="ECO:0000256" key="9">
    <source>
        <dbReference type="SAM" id="Phobius"/>
    </source>
</evidence>
<evidence type="ECO:0008006" key="14">
    <source>
        <dbReference type="Google" id="ProtNLM"/>
    </source>
</evidence>
<proteinExistence type="inferred from homology"/>
<gene>
    <name evidence="12" type="ORF">R54767_04368</name>
</gene>
<evidence type="ECO:0000256" key="7">
    <source>
        <dbReference type="ARBA" id="ARBA00029447"/>
    </source>
</evidence>
<dbReference type="Pfam" id="PF17200">
    <property type="entry name" value="sCache_2"/>
    <property type="match status" value="1"/>
</dbReference>
<dbReference type="PRINTS" id="PR00260">
    <property type="entry name" value="CHEMTRNSDUCR"/>
</dbReference>
<dbReference type="SMART" id="SM01049">
    <property type="entry name" value="Cache_2"/>
    <property type="match status" value="1"/>
</dbReference>
<name>A0ABM8U8T9_9BURK</name>
<dbReference type="PANTHER" id="PTHR43531:SF14">
    <property type="entry name" value="METHYL-ACCEPTING CHEMOTAXIS PROTEIN I-RELATED"/>
    <property type="match status" value="1"/>
</dbReference>
<dbReference type="InterPro" id="IPR033480">
    <property type="entry name" value="sCache_2"/>
</dbReference>
<sequence length="564" mass="60122">MQTLSFRKKLWLPLVISLLALLLVSVAAAWQSRQTRIEERKNDLVNVAHIGLSIVTEYAALAKSGALTEEEARKQALDRLRDVRYGEDGYFLVLDSTPRMVMHPIKPATNGKDLRNSADADGRHHYVAFAAVAQRPEGGFVDYVFARPHAKDKTAVDKIGYVVRYAPWDWIIATGAYVDDIDAALVRSLWFAAGVFVVLATLLATFVAFTNRSIQRTIGGDPASAARVADSIAAGDLTVAIETRSDDTASLMLAMRGMRDALAGTIGQIRDSADQVATASREIATGNADLSARTENQAASLEEAASSMEEITSMLRQTADHAGTASQLASGAVQIADRGETMVMEVVTAMRDISDESRKMEDIVGVIEGIAFQTNILALNAAVEAARAGEEGRGFAVVAGEVRTLAQRSATAAKEIRALIQSAVGKVGTGAALVERTGETIQQTRTAIARVTDVVQEIAAAAAQQSTGVEQVNSAVAQMDTMTQQNAALVEEAAAAAESLEEQARQLQAVIVSFRTGHADTNDGWHGMHAAGATPKPALRENHARRQVPVQVAGVALMRRGVRG</sequence>
<keyword evidence="5 9" id="KW-1133">Transmembrane helix</keyword>
<accession>A0ABM8U8T9</accession>
<evidence type="ECO:0000313" key="13">
    <source>
        <dbReference type="Proteomes" id="UP000789752"/>
    </source>
</evidence>
<dbReference type="InterPro" id="IPR003660">
    <property type="entry name" value="HAMP_dom"/>
</dbReference>
<evidence type="ECO:0000256" key="4">
    <source>
        <dbReference type="ARBA" id="ARBA00022692"/>
    </source>
</evidence>
<dbReference type="EMBL" id="CAJQYY010000029">
    <property type="protein sequence ID" value="CAG4917079.1"/>
    <property type="molecule type" value="Genomic_DNA"/>
</dbReference>
<organism evidence="12 13">
    <name type="scientific">Paraburkholderia gardini</name>
    <dbReference type="NCBI Taxonomy" id="2823469"/>
    <lineage>
        <taxon>Bacteria</taxon>
        <taxon>Pseudomonadati</taxon>
        <taxon>Pseudomonadota</taxon>
        <taxon>Betaproteobacteria</taxon>
        <taxon>Burkholderiales</taxon>
        <taxon>Burkholderiaceae</taxon>
        <taxon>Paraburkholderia</taxon>
    </lineage>
</organism>
<dbReference type="CDD" id="cd11386">
    <property type="entry name" value="MCP_signal"/>
    <property type="match status" value="1"/>
</dbReference>
<dbReference type="PANTHER" id="PTHR43531">
    <property type="entry name" value="PROTEIN ICFG"/>
    <property type="match status" value="1"/>
</dbReference>
<keyword evidence="8" id="KW-0807">Transducer</keyword>
<protein>
    <recommendedName>
        <fullName evidence="14">Methyl-accepting chemotaxis sensory transducer with Cache sensor</fullName>
    </recommendedName>
</protein>
<dbReference type="RefSeq" id="WP_228982172.1">
    <property type="nucleotide sequence ID" value="NZ_CAJQYY010000029.1"/>
</dbReference>
<evidence type="ECO:0000256" key="2">
    <source>
        <dbReference type="ARBA" id="ARBA00022475"/>
    </source>
</evidence>
<feature type="domain" description="Methyl-accepting transducer" evidence="10">
    <location>
        <begin position="272"/>
        <end position="501"/>
    </location>
</feature>
<dbReference type="InterPro" id="IPR051310">
    <property type="entry name" value="MCP_chemotaxis"/>
</dbReference>
<comment type="similarity">
    <text evidence="7">Belongs to the methyl-accepting chemotaxis (MCP) protein family.</text>
</comment>
<dbReference type="PROSITE" id="PS50111">
    <property type="entry name" value="CHEMOTAXIS_TRANSDUC_2"/>
    <property type="match status" value="1"/>
</dbReference>
<dbReference type="Pfam" id="PF00015">
    <property type="entry name" value="MCPsignal"/>
    <property type="match status" value="1"/>
</dbReference>
<evidence type="ECO:0000259" key="10">
    <source>
        <dbReference type="PROSITE" id="PS50111"/>
    </source>
</evidence>
<comment type="subcellular location">
    <subcellularLocation>
        <location evidence="1">Cell membrane</location>
        <topology evidence="1">Multi-pass membrane protein</topology>
    </subcellularLocation>
</comment>
<keyword evidence="3" id="KW-0488">Methylation</keyword>
<keyword evidence="13" id="KW-1185">Reference proteome</keyword>
<evidence type="ECO:0000259" key="11">
    <source>
        <dbReference type="PROSITE" id="PS50885"/>
    </source>
</evidence>
<keyword evidence="4 9" id="KW-0812">Transmembrane</keyword>
<dbReference type="Gene3D" id="3.30.450.20">
    <property type="entry name" value="PAS domain"/>
    <property type="match status" value="1"/>
</dbReference>